<dbReference type="SMART" id="SM01321">
    <property type="entry name" value="Y1_Tnp"/>
    <property type="match status" value="1"/>
</dbReference>
<dbReference type="GO" id="GO:0043565">
    <property type="term" value="F:sequence-specific DNA binding"/>
    <property type="evidence" value="ECO:0007669"/>
    <property type="project" value="TreeGrafter"/>
</dbReference>
<keyword evidence="3" id="KW-1185">Reference proteome</keyword>
<dbReference type="STRING" id="295068.MAQ5080_01930"/>
<sequence>MQYGKGYSALRKGRVYELGNIYHLVFSTREHDPYLYDFQTARLTINSLKYCDDNGWSETIAFVVMPDHIHWLTRAIVHPPNFLVSSVKRHVAKQSCFKVKWNKGFYDSLIRDEEQLINTARYIIANPKRAGLVESVKDFPHWDCVYL</sequence>
<dbReference type="PANTHER" id="PTHR36966">
    <property type="entry name" value="REP-ASSOCIATED TYROSINE TRANSPOSASE"/>
    <property type="match status" value="1"/>
</dbReference>
<dbReference type="PANTHER" id="PTHR36966:SF1">
    <property type="entry name" value="REP-ASSOCIATED TYROSINE TRANSPOSASE"/>
    <property type="match status" value="1"/>
</dbReference>
<evidence type="ECO:0000259" key="1">
    <source>
        <dbReference type="SMART" id="SM01321"/>
    </source>
</evidence>
<gene>
    <name evidence="2" type="ORF">MAQ5080_01930</name>
</gene>
<organism evidence="2 3">
    <name type="scientific">Marinomonas aquimarina</name>
    <dbReference type="NCBI Taxonomy" id="295068"/>
    <lineage>
        <taxon>Bacteria</taxon>
        <taxon>Pseudomonadati</taxon>
        <taxon>Pseudomonadota</taxon>
        <taxon>Gammaproteobacteria</taxon>
        <taxon>Oceanospirillales</taxon>
        <taxon>Oceanospirillaceae</taxon>
        <taxon>Marinomonas</taxon>
    </lineage>
</organism>
<dbReference type="OrthoDB" id="9794403at2"/>
<dbReference type="RefSeq" id="WP_067209153.1">
    <property type="nucleotide sequence ID" value="NZ_FLOC01000010.1"/>
</dbReference>
<dbReference type="GO" id="GO:0006313">
    <property type="term" value="P:DNA transposition"/>
    <property type="evidence" value="ECO:0007669"/>
    <property type="project" value="InterPro"/>
</dbReference>
<dbReference type="InterPro" id="IPR052715">
    <property type="entry name" value="RAYT_transposase"/>
</dbReference>
<dbReference type="InterPro" id="IPR002686">
    <property type="entry name" value="Transposase_17"/>
</dbReference>
<evidence type="ECO:0000313" key="3">
    <source>
        <dbReference type="Proteomes" id="UP000092627"/>
    </source>
</evidence>
<dbReference type="AlphaFoldDB" id="A0A1A8TFL9"/>
<dbReference type="InterPro" id="IPR036515">
    <property type="entry name" value="Transposase_17_sf"/>
</dbReference>
<reference evidence="2 3" key="1">
    <citation type="submission" date="2016-06" db="EMBL/GenBank/DDBJ databases">
        <authorList>
            <person name="Kjaerup R.B."/>
            <person name="Dalgaard T.S."/>
            <person name="Juul-Madsen H.R."/>
        </authorList>
    </citation>
    <scope>NUCLEOTIDE SEQUENCE [LARGE SCALE GENOMIC DNA]</scope>
    <source>
        <strain evidence="2 3">CECT 5080</strain>
    </source>
</reference>
<dbReference type="Gene3D" id="3.30.70.1290">
    <property type="entry name" value="Transposase IS200-like"/>
    <property type="match status" value="1"/>
</dbReference>
<accession>A0A1A8TFL9</accession>
<protein>
    <submittedName>
        <fullName evidence="2">Transposase IS200 like protein</fullName>
    </submittedName>
</protein>
<dbReference type="Proteomes" id="UP000092627">
    <property type="component" value="Unassembled WGS sequence"/>
</dbReference>
<proteinExistence type="predicted"/>
<dbReference type="GO" id="GO:0004803">
    <property type="term" value="F:transposase activity"/>
    <property type="evidence" value="ECO:0007669"/>
    <property type="project" value="InterPro"/>
</dbReference>
<feature type="domain" description="Transposase IS200-like" evidence="1">
    <location>
        <begin position="17"/>
        <end position="126"/>
    </location>
</feature>
<dbReference type="NCBIfam" id="NF047646">
    <property type="entry name" value="REP_Tyr_transpos"/>
    <property type="match status" value="1"/>
</dbReference>
<name>A0A1A8TFL9_9GAMM</name>
<dbReference type="SUPFAM" id="SSF143422">
    <property type="entry name" value="Transposase IS200-like"/>
    <property type="match status" value="1"/>
</dbReference>
<dbReference type="EMBL" id="FLOC01000010">
    <property type="protein sequence ID" value="SBS31336.1"/>
    <property type="molecule type" value="Genomic_DNA"/>
</dbReference>
<evidence type="ECO:0000313" key="2">
    <source>
        <dbReference type="EMBL" id="SBS31336.1"/>
    </source>
</evidence>